<name>A0A9Q8Y3U0_9LACT</name>
<gene>
    <name evidence="2" type="ORF">LMK00_11650</name>
</gene>
<dbReference type="KEGG" id="lfo:LMK00_11650"/>
<organism evidence="2 3">
    <name type="scientific">Lactococcus formosensis</name>
    <dbReference type="NCBI Taxonomy" id="1281486"/>
    <lineage>
        <taxon>Bacteria</taxon>
        <taxon>Bacillati</taxon>
        <taxon>Bacillota</taxon>
        <taxon>Bacilli</taxon>
        <taxon>Lactobacillales</taxon>
        <taxon>Streptococcaceae</taxon>
        <taxon>Lactococcus</taxon>
    </lineage>
</organism>
<proteinExistence type="predicted"/>
<protein>
    <submittedName>
        <fullName evidence="2">Phage abortive infection protein</fullName>
    </submittedName>
</protein>
<geneLocation type="plasmid" evidence="2 3">
    <name>p1</name>
</geneLocation>
<dbReference type="InterPro" id="IPR031709">
    <property type="entry name" value="PutAbiC"/>
</dbReference>
<accession>A0A9Q8Y3U0</accession>
<evidence type="ECO:0000313" key="2">
    <source>
        <dbReference type="EMBL" id="USJ21572.1"/>
    </source>
</evidence>
<keyword evidence="2" id="KW-0614">Plasmid</keyword>
<dbReference type="AlphaFoldDB" id="A0A9Q8Y3U0"/>
<keyword evidence="1" id="KW-1133">Transmembrane helix</keyword>
<dbReference type="RefSeq" id="WP_252175963.1">
    <property type="nucleotide sequence ID" value="NZ_CP086396.1"/>
</dbReference>
<dbReference type="EMBL" id="CP086396">
    <property type="protein sequence ID" value="USJ21572.1"/>
    <property type="molecule type" value="Genomic_DNA"/>
</dbReference>
<keyword evidence="1" id="KW-0472">Membrane</keyword>
<evidence type="ECO:0000313" key="3">
    <source>
        <dbReference type="Proteomes" id="UP001056730"/>
    </source>
</evidence>
<sequence length="376" mass="44480">MDTIQNLIINWIPNNLSEDKLSYFGSIIGAFIGLLGGAIVTYITIFFSTRQYRADKFDNTFFNLLNLFREVREEVGQDNIARFLGEISKSAAEIKIMKDRETLDLFINLGYHDDNLLKTLECIPGYKIFKKELSYQQRLQQENVDLDTDEKSQLNDNISRCHQELMNMSLFLPNICETIKLFEDTPNWDNLYSLHSLLKKHDLGIPQIPKDNLKHFYKKCKDQKKNLETINHISDSDKKYEQLVIEHINKIGNNYHKLLGAYFRSFYIVITFIMNSKIKRKKKKEYLRIIRSVLTSKEIIAIFYNSFYYSRGKKVSKLLTSKHSWKRVYFFSSKQDTERVSKNINEGKTDNPDLELTYFNYKELYFNMLDLSKLLK</sequence>
<dbReference type="Pfam" id="PF16872">
    <property type="entry name" value="putAbiC"/>
    <property type="match status" value="1"/>
</dbReference>
<reference evidence="2" key="1">
    <citation type="journal article" date="2022" name="Front. Microbiol.">
        <title>Feed Insects as a Reservoir of Granadaene-Producing Lactococci.</title>
        <authorList>
            <person name="Neuzil-Bunesova V."/>
            <person name="Ramirez Garcia A."/>
            <person name="Modrackova N."/>
            <person name="Makovska M."/>
            <person name="Sabolova M."/>
            <person name="Sproer C."/>
            <person name="Bunk B."/>
            <person name="Blom J."/>
            <person name="Schwab C."/>
        </authorList>
    </citation>
    <scope>NUCLEOTIDE SEQUENCE</scope>
    <source>
        <strain evidence="2">I4/6O</strain>
    </source>
</reference>
<feature type="transmembrane region" description="Helical" evidence="1">
    <location>
        <begin position="23"/>
        <end position="47"/>
    </location>
</feature>
<keyword evidence="1" id="KW-0812">Transmembrane</keyword>
<evidence type="ECO:0000256" key="1">
    <source>
        <dbReference type="SAM" id="Phobius"/>
    </source>
</evidence>
<dbReference type="Proteomes" id="UP001056730">
    <property type="component" value="Plasmid p1"/>
</dbReference>